<organism evidence="3 4">
    <name type="scientific">Daphnia galeata</name>
    <dbReference type="NCBI Taxonomy" id="27404"/>
    <lineage>
        <taxon>Eukaryota</taxon>
        <taxon>Metazoa</taxon>
        <taxon>Ecdysozoa</taxon>
        <taxon>Arthropoda</taxon>
        <taxon>Crustacea</taxon>
        <taxon>Branchiopoda</taxon>
        <taxon>Diplostraca</taxon>
        <taxon>Cladocera</taxon>
        <taxon>Anomopoda</taxon>
        <taxon>Daphniidae</taxon>
        <taxon>Daphnia</taxon>
    </lineage>
</organism>
<feature type="region of interest" description="Disordered" evidence="1">
    <location>
        <begin position="177"/>
        <end position="211"/>
    </location>
</feature>
<protein>
    <submittedName>
        <fullName evidence="3">Uncharacterized protein</fullName>
    </submittedName>
</protein>
<dbReference type="Proteomes" id="UP000789390">
    <property type="component" value="Unassembled WGS sequence"/>
</dbReference>
<evidence type="ECO:0000313" key="4">
    <source>
        <dbReference type="Proteomes" id="UP000789390"/>
    </source>
</evidence>
<accession>A0A8J2S1I7</accession>
<evidence type="ECO:0000256" key="1">
    <source>
        <dbReference type="SAM" id="MobiDB-lite"/>
    </source>
</evidence>
<dbReference type="EMBL" id="CAKKLH010000310">
    <property type="protein sequence ID" value="CAH0111088.1"/>
    <property type="molecule type" value="Genomic_DNA"/>
</dbReference>
<feature type="chain" id="PRO_5035312931" evidence="2">
    <location>
        <begin position="22"/>
        <end position="235"/>
    </location>
</feature>
<name>A0A8J2S1I7_9CRUS</name>
<dbReference type="AlphaFoldDB" id="A0A8J2S1I7"/>
<keyword evidence="4" id="KW-1185">Reference proteome</keyword>
<comment type="caution">
    <text evidence="3">The sequence shown here is derived from an EMBL/GenBank/DDBJ whole genome shotgun (WGS) entry which is preliminary data.</text>
</comment>
<sequence length="235" mass="26821">MFLRYSFVVLLFVQYFVTINSSPCIFCHKKIHEKIKGNHTDESKIAFNDSVTAGHDVILQPRMKLNEVPSMKSTVENSTTDLSSSLNTSLDKIKRQSGDELSIVTESTNTPSASKAVDDVQRSLTLNATTNAAHYRNNKRPVYVNNARSSSTSRVEESRWSRINRTILDRLKSLFSTNANNNDRRNKRSVENPLENENGEEETNADQDRNQPEDIFYDELLDKDLQTLIMEPMPM</sequence>
<gene>
    <name evidence="3" type="ORF">DGAL_LOCUS14698</name>
</gene>
<proteinExistence type="predicted"/>
<reference evidence="3" key="1">
    <citation type="submission" date="2021-11" db="EMBL/GenBank/DDBJ databases">
        <authorList>
            <person name="Schell T."/>
        </authorList>
    </citation>
    <scope>NUCLEOTIDE SEQUENCE</scope>
    <source>
        <strain evidence="3">M5</strain>
    </source>
</reference>
<evidence type="ECO:0000313" key="3">
    <source>
        <dbReference type="EMBL" id="CAH0111088.1"/>
    </source>
</evidence>
<keyword evidence="2" id="KW-0732">Signal</keyword>
<evidence type="ECO:0000256" key="2">
    <source>
        <dbReference type="SAM" id="SignalP"/>
    </source>
</evidence>
<feature type="signal peptide" evidence="2">
    <location>
        <begin position="1"/>
        <end position="21"/>
    </location>
</feature>